<evidence type="ECO:0000256" key="4">
    <source>
        <dbReference type="ARBA" id="ARBA00022842"/>
    </source>
</evidence>
<dbReference type="PANTHER" id="PTHR30001:SF0">
    <property type="entry name" value="RIBONUCLEASE G"/>
    <property type="match status" value="1"/>
</dbReference>
<evidence type="ECO:0000313" key="8">
    <source>
        <dbReference type="Proteomes" id="UP000198508"/>
    </source>
</evidence>
<dbReference type="GO" id="GO:0003723">
    <property type="term" value="F:RNA binding"/>
    <property type="evidence" value="ECO:0007669"/>
    <property type="project" value="UniProtKB-KW"/>
</dbReference>
<dbReference type="InterPro" id="IPR003029">
    <property type="entry name" value="S1_domain"/>
</dbReference>
<comment type="cofactor">
    <cofactor evidence="1">
        <name>Mg(2+)</name>
        <dbReference type="ChEBI" id="CHEBI:18420"/>
    </cofactor>
</comment>
<dbReference type="Pfam" id="PF10150">
    <property type="entry name" value="RNase_E_G"/>
    <property type="match status" value="1"/>
</dbReference>
<gene>
    <name evidence="7" type="ORF">SAMN05216313_101265</name>
</gene>
<dbReference type="InterPro" id="IPR012340">
    <property type="entry name" value="NA-bd_OB-fold"/>
</dbReference>
<dbReference type="GO" id="GO:0016787">
    <property type="term" value="F:hydrolase activity"/>
    <property type="evidence" value="ECO:0007669"/>
    <property type="project" value="UniProtKB-KW"/>
</dbReference>
<dbReference type="Proteomes" id="UP000198508">
    <property type="component" value="Unassembled WGS sequence"/>
</dbReference>
<dbReference type="GO" id="GO:0004540">
    <property type="term" value="F:RNA nuclease activity"/>
    <property type="evidence" value="ECO:0007669"/>
    <property type="project" value="InterPro"/>
</dbReference>
<dbReference type="SMART" id="SM00316">
    <property type="entry name" value="S1"/>
    <property type="match status" value="1"/>
</dbReference>
<name>A0A1I0AZJ8_9FIRM</name>
<dbReference type="PANTHER" id="PTHR30001">
    <property type="entry name" value="RIBONUCLEASE"/>
    <property type="match status" value="1"/>
</dbReference>
<keyword evidence="8" id="KW-1185">Reference proteome</keyword>
<dbReference type="RefSeq" id="WP_092360516.1">
    <property type="nucleotide sequence ID" value="NZ_FOIM01000001.1"/>
</dbReference>
<dbReference type="Gene3D" id="2.40.50.140">
    <property type="entry name" value="Nucleic acid-binding proteins"/>
    <property type="match status" value="1"/>
</dbReference>
<dbReference type="SUPFAM" id="SSF50249">
    <property type="entry name" value="Nucleic acid-binding proteins"/>
    <property type="match status" value="1"/>
</dbReference>
<proteinExistence type="predicted"/>
<sequence>MDKLVITRWRDKVLTAVFSGRKPLALTLEPEQGGSLLNNIYIGKVQKVVKNISAAFVEIGGGRVGYLPLEGTCPQVLNRPGAKTLAPGDELIIQVEKDAVKTKAPVVTCRLSFAGRYCVLTAGKPGVNFSSRLTDQSFKRRVRPVLEEAVRARGHEACGLIVRTNAGEADEAQLLAELAVLFEQYESVLSQGNHRVCYSCLYRSLPGYMASVRDSLGGSLEAVLTDQADVYEELKHYLALNQQKDLEKLSFYDDPLLSLGALYSLDKVMEETLGKRVWLKSGGYLVIEPTEAMVVIDVNTGKYSGKKTLQETILKINLEAAAEIAHQIRLRNLSGIILVDFIDMEPGENREILLKALSEAVSTDPVKTAVVDMTKLNLVEMTRKKVRRPLHEQVIPGTEE</sequence>
<evidence type="ECO:0000256" key="1">
    <source>
        <dbReference type="ARBA" id="ARBA00001946"/>
    </source>
</evidence>
<dbReference type="GO" id="GO:0005737">
    <property type="term" value="C:cytoplasm"/>
    <property type="evidence" value="ECO:0007669"/>
    <property type="project" value="TreeGrafter"/>
</dbReference>
<evidence type="ECO:0000256" key="3">
    <source>
        <dbReference type="ARBA" id="ARBA00022801"/>
    </source>
</evidence>
<dbReference type="InterPro" id="IPR004659">
    <property type="entry name" value="RNase_E/G"/>
</dbReference>
<evidence type="ECO:0000256" key="5">
    <source>
        <dbReference type="ARBA" id="ARBA00022884"/>
    </source>
</evidence>
<feature type="domain" description="S1 motif" evidence="6">
    <location>
        <begin position="38"/>
        <end position="110"/>
    </location>
</feature>
<evidence type="ECO:0000313" key="7">
    <source>
        <dbReference type="EMBL" id="SES99456.1"/>
    </source>
</evidence>
<organism evidence="7 8">
    <name type="scientific">Enterocloster lavalensis</name>
    <dbReference type="NCBI Taxonomy" id="460384"/>
    <lineage>
        <taxon>Bacteria</taxon>
        <taxon>Bacillati</taxon>
        <taxon>Bacillota</taxon>
        <taxon>Clostridia</taxon>
        <taxon>Lachnospirales</taxon>
        <taxon>Lachnospiraceae</taxon>
        <taxon>Enterocloster</taxon>
    </lineage>
</organism>
<evidence type="ECO:0000256" key="2">
    <source>
        <dbReference type="ARBA" id="ARBA00022723"/>
    </source>
</evidence>
<dbReference type="GO" id="GO:0006364">
    <property type="term" value="P:rRNA processing"/>
    <property type="evidence" value="ECO:0007669"/>
    <property type="project" value="TreeGrafter"/>
</dbReference>
<keyword evidence="4" id="KW-0460">Magnesium</keyword>
<keyword evidence="2" id="KW-0479">Metal-binding</keyword>
<dbReference type="AlphaFoldDB" id="A0A1I0AZJ8"/>
<dbReference type="STRING" id="460384.SAMN05216313_101265"/>
<accession>A0A1I0AZJ8</accession>
<dbReference type="InterPro" id="IPR019307">
    <property type="entry name" value="RNA-bd_AU-1/RNase_E/G"/>
</dbReference>
<dbReference type="GO" id="GO:0046872">
    <property type="term" value="F:metal ion binding"/>
    <property type="evidence" value="ECO:0007669"/>
    <property type="project" value="UniProtKB-KW"/>
</dbReference>
<dbReference type="GeneID" id="93278645"/>
<keyword evidence="5" id="KW-0694">RNA-binding</keyword>
<protein>
    <submittedName>
        <fullName evidence="7">Ribonuclease G</fullName>
    </submittedName>
</protein>
<dbReference type="EMBL" id="FOIM01000001">
    <property type="protein sequence ID" value="SES99456.1"/>
    <property type="molecule type" value="Genomic_DNA"/>
</dbReference>
<keyword evidence="3" id="KW-0378">Hydrolase</keyword>
<reference evidence="8" key="1">
    <citation type="submission" date="2016-10" db="EMBL/GenBank/DDBJ databases">
        <authorList>
            <person name="Varghese N."/>
            <person name="Submissions S."/>
        </authorList>
    </citation>
    <scope>NUCLEOTIDE SEQUENCE [LARGE SCALE GENOMIC DNA]</scope>
    <source>
        <strain evidence="8">NLAE-zl-G277</strain>
    </source>
</reference>
<dbReference type="CDD" id="cd04453">
    <property type="entry name" value="S1_RNase_E"/>
    <property type="match status" value="1"/>
</dbReference>
<dbReference type="PROSITE" id="PS50126">
    <property type="entry name" value="S1"/>
    <property type="match status" value="1"/>
</dbReference>
<evidence type="ECO:0000259" key="6">
    <source>
        <dbReference type="PROSITE" id="PS50126"/>
    </source>
</evidence>